<organism evidence="3 4">
    <name type="scientific">Faecalitalea cylindroides</name>
    <dbReference type="NCBI Taxonomy" id="39483"/>
    <lineage>
        <taxon>Bacteria</taxon>
        <taxon>Bacillati</taxon>
        <taxon>Bacillota</taxon>
        <taxon>Erysipelotrichia</taxon>
        <taxon>Erysipelotrichales</taxon>
        <taxon>Erysipelotrichaceae</taxon>
        <taxon>Faecalitalea</taxon>
    </lineage>
</organism>
<dbReference type="PANTHER" id="PTHR46558:SF11">
    <property type="entry name" value="HTH-TYPE TRANSCRIPTIONAL REGULATOR XRE"/>
    <property type="match status" value="1"/>
</dbReference>
<evidence type="ECO:0000256" key="1">
    <source>
        <dbReference type="ARBA" id="ARBA00023125"/>
    </source>
</evidence>
<evidence type="ECO:0000313" key="3">
    <source>
        <dbReference type="EMBL" id="OUP58077.1"/>
    </source>
</evidence>
<accession>A0A1Y4LN06</accession>
<feature type="domain" description="HTH cro/C1-type" evidence="2">
    <location>
        <begin position="8"/>
        <end position="62"/>
    </location>
</feature>
<dbReference type="AlphaFoldDB" id="A0A1Y4LN06"/>
<dbReference type="Proteomes" id="UP000195447">
    <property type="component" value="Unassembled WGS sequence"/>
</dbReference>
<evidence type="ECO:0000259" key="2">
    <source>
        <dbReference type="PROSITE" id="PS50943"/>
    </source>
</evidence>
<dbReference type="InterPro" id="IPR010982">
    <property type="entry name" value="Lambda_DNA-bd_dom_sf"/>
</dbReference>
<dbReference type="GO" id="GO:0003677">
    <property type="term" value="F:DNA binding"/>
    <property type="evidence" value="ECO:0007669"/>
    <property type="project" value="UniProtKB-KW"/>
</dbReference>
<dbReference type="RefSeq" id="WP_087158994.1">
    <property type="nucleotide sequence ID" value="NZ_NFKM01000018.1"/>
</dbReference>
<dbReference type="SUPFAM" id="SSF47413">
    <property type="entry name" value="lambda repressor-like DNA-binding domains"/>
    <property type="match status" value="1"/>
</dbReference>
<comment type="caution">
    <text evidence="3">The sequence shown here is derived from an EMBL/GenBank/DDBJ whole genome shotgun (WGS) entry which is preliminary data.</text>
</comment>
<dbReference type="InterPro" id="IPR001387">
    <property type="entry name" value="Cro/C1-type_HTH"/>
</dbReference>
<dbReference type="EMBL" id="NFKM01000018">
    <property type="protein sequence ID" value="OUP58077.1"/>
    <property type="molecule type" value="Genomic_DNA"/>
</dbReference>
<evidence type="ECO:0000313" key="4">
    <source>
        <dbReference type="Proteomes" id="UP000195447"/>
    </source>
</evidence>
<sequence>MTYLSNNLKYLRNQQNLSQATLASLLFVTHQTISNHETGKSQPDFKMIQKYADFYHVETHNLIYNDLSKGKKESLKVFDEVIFDKRDKTMIILNGTKKTYDYRQIKKCEILNEAAHYKGKEEPFKHIIVAGVEWMTQANILERSFYVGLKITMKDNSVLGIYTCNQPTRVQTDIHIKGYNEAKQIKAFIDKIVRKYKE</sequence>
<dbReference type="SMART" id="SM00530">
    <property type="entry name" value="HTH_XRE"/>
    <property type="match status" value="1"/>
</dbReference>
<gene>
    <name evidence="3" type="ORF">B5F14_08450</name>
</gene>
<keyword evidence="4" id="KW-1185">Reference proteome</keyword>
<dbReference type="PANTHER" id="PTHR46558">
    <property type="entry name" value="TRACRIPTIONAL REGULATORY PROTEIN-RELATED-RELATED"/>
    <property type="match status" value="1"/>
</dbReference>
<dbReference type="Gene3D" id="1.10.260.40">
    <property type="entry name" value="lambda repressor-like DNA-binding domains"/>
    <property type="match status" value="1"/>
</dbReference>
<keyword evidence="1" id="KW-0238">DNA-binding</keyword>
<dbReference type="PROSITE" id="PS50943">
    <property type="entry name" value="HTH_CROC1"/>
    <property type="match status" value="1"/>
</dbReference>
<name>A0A1Y4LN06_9FIRM</name>
<reference evidence="4" key="1">
    <citation type="submission" date="2017-04" db="EMBL/GenBank/DDBJ databases">
        <title>Function of individual gut microbiota members based on whole genome sequencing of pure cultures obtained from chicken caecum.</title>
        <authorList>
            <person name="Medvecky M."/>
            <person name="Cejkova D."/>
            <person name="Polansky O."/>
            <person name="Karasova D."/>
            <person name="Kubasova T."/>
            <person name="Cizek A."/>
            <person name="Rychlik I."/>
        </authorList>
    </citation>
    <scope>NUCLEOTIDE SEQUENCE [LARGE SCALE GENOMIC DNA]</scope>
    <source>
        <strain evidence="4">An178</strain>
    </source>
</reference>
<dbReference type="CDD" id="cd00093">
    <property type="entry name" value="HTH_XRE"/>
    <property type="match status" value="1"/>
</dbReference>
<dbReference type="Pfam" id="PF01381">
    <property type="entry name" value="HTH_3"/>
    <property type="match status" value="1"/>
</dbReference>
<protein>
    <recommendedName>
        <fullName evidence="2">HTH cro/C1-type domain-containing protein</fullName>
    </recommendedName>
</protein>
<proteinExistence type="predicted"/>